<dbReference type="PANTHER" id="PTHR43016:SF13">
    <property type="entry name" value="PRESEQUENCE PROTEASE, MITOCHONDRIAL"/>
    <property type="match status" value="1"/>
</dbReference>
<dbReference type="SMART" id="SM01264">
    <property type="entry name" value="M16C_associated"/>
    <property type="match status" value="1"/>
</dbReference>
<dbReference type="Pfam" id="PF05193">
    <property type="entry name" value="Peptidase_M16_C"/>
    <property type="match status" value="1"/>
</dbReference>
<comment type="caution">
    <text evidence="2">The sequence shown here is derived from an EMBL/GenBank/DDBJ whole genome shotgun (WGS) entry which is preliminary data.</text>
</comment>
<dbReference type="InterPro" id="IPR011249">
    <property type="entry name" value="Metalloenz_LuxS/M16"/>
</dbReference>
<organism evidence="2 3">
    <name type="scientific">Clostridium omnivorum</name>
    <dbReference type="NCBI Taxonomy" id="1604902"/>
    <lineage>
        <taxon>Bacteria</taxon>
        <taxon>Bacillati</taxon>
        <taxon>Bacillota</taxon>
        <taxon>Clostridia</taxon>
        <taxon>Eubacteriales</taxon>
        <taxon>Clostridiaceae</taxon>
        <taxon>Clostridium</taxon>
    </lineage>
</organism>
<reference evidence="2 3" key="1">
    <citation type="journal article" date="2024" name="Int. J. Syst. Evol. Microbiol.">
        <title>Clostridium omnivorum sp. nov., isolated from anoxic soil under the treatment of reductive soil disinfestation.</title>
        <authorList>
            <person name="Ueki A."/>
            <person name="Tonouchi A."/>
            <person name="Kaku N."/>
            <person name="Honma S."/>
            <person name="Ueki K."/>
        </authorList>
    </citation>
    <scope>NUCLEOTIDE SEQUENCE [LARGE SCALE GENOMIC DNA]</scope>
    <source>
        <strain evidence="2 3">E14</strain>
    </source>
</reference>
<keyword evidence="3" id="KW-1185">Reference proteome</keyword>
<dbReference type="Proteomes" id="UP001208567">
    <property type="component" value="Unassembled WGS sequence"/>
</dbReference>
<dbReference type="Gene3D" id="3.30.830.10">
    <property type="entry name" value="Metalloenzyme, LuxS/M16 peptidase-like"/>
    <property type="match status" value="4"/>
</dbReference>
<evidence type="ECO:0000313" key="2">
    <source>
        <dbReference type="EMBL" id="GLC29447.1"/>
    </source>
</evidence>
<dbReference type="Pfam" id="PF00675">
    <property type="entry name" value="Peptidase_M16"/>
    <property type="match status" value="1"/>
</dbReference>
<accession>A0ABQ5N2L5</accession>
<evidence type="ECO:0000313" key="3">
    <source>
        <dbReference type="Proteomes" id="UP001208567"/>
    </source>
</evidence>
<dbReference type="InterPro" id="IPR011765">
    <property type="entry name" value="Pept_M16_N"/>
</dbReference>
<dbReference type="InterPro" id="IPR007863">
    <property type="entry name" value="Peptidase_M16_C"/>
</dbReference>
<dbReference type="Pfam" id="PF08367">
    <property type="entry name" value="M16C_assoc"/>
    <property type="match status" value="1"/>
</dbReference>
<dbReference type="SUPFAM" id="SSF63411">
    <property type="entry name" value="LuxS/MPP-like metallohydrolase"/>
    <property type="match status" value="4"/>
</dbReference>
<dbReference type="PANTHER" id="PTHR43016">
    <property type="entry name" value="PRESEQUENCE PROTEASE"/>
    <property type="match status" value="1"/>
</dbReference>
<name>A0ABQ5N2L5_9CLOT</name>
<feature type="domain" description="Peptidase M16C associated" evidence="1">
    <location>
        <begin position="463"/>
        <end position="713"/>
    </location>
</feature>
<dbReference type="InterPro" id="IPR013578">
    <property type="entry name" value="Peptidase_M16C_assoc"/>
</dbReference>
<dbReference type="RefSeq" id="WP_264848740.1">
    <property type="nucleotide sequence ID" value="NZ_BRXR01000001.1"/>
</dbReference>
<protein>
    <submittedName>
        <fullName evidence="2">Peptidase</fullName>
    </submittedName>
</protein>
<proteinExistence type="predicted"/>
<dbReference type="Pfam" id="PF22516">
    <property type="entry name" value="PreP_C"/>
    <property type="match status" value="1"/>
</dbReference>
<evidence type="ECO:0000259" key="1">
    <source>
        <dbReference type="SMART" id="SM01264"/>
    </source>
</evidence>
<gene>
    <name evidence="2" type="ORF">bsdE14_08570</name>
</gene>
<dbReference type="EMBL" id="BRXR01000001">
    <property type="protein sequence ID" value="GLC29447.1"/>
    <property type="molecule type" value="Genomic_DNA"/>
</dbReference>
<dbReference type="InterPro" id="IPR055130">
    <property type="entry name" value="PreP_C"/>
</dbReference>
<sequence length="973" mass="111991">MKDLHELKAYKIHEKQTIEELKAEAYLIEHIKTGARIVVISCDDENKVFSIGFRTPPENSKGIPHILEHSVLCGSKKYPAKSTFVELNKGSMNTFLNAMTFPDKTIYPIASCNDSDFINLMSVYTDAVFRTNIYESKEIFLQEGWNYQLNSRDSDLMYNGVVYNEMKGVFSSPDSALYRENLKSLLPNTPYSHVSGGDPDFITDLSYEEVLDFHSRYYHPSNSYIYLYGDMDIEERLKWLDENYLSKYEKANIDSEIPIQAPFNAMSESTLYYPIGDDEFEKDNTYLSYNVVIGDSSDNELAIAFDILNYSILGANGAKLKQAILDKGIAKAVEGDYGSSIQQPTFSIIARNSNQESKVCFSNTIKETLKEIVKNGIDRDTLNAAINMFEFQYKEADFGRTPKGLAYAYQVYNSWLYDDKHPFEHLKFNKVFINLKKKVHEGYFESLIEKYILNNPHSSLVQVIPQKGLMAKKEKELKEKLDLYKKSLSEKEIEQLIDNTLKLKEYQNSSSKREDIEAIPMLSVEDINPKAQPLYQNIRKLEGMTIVHHDIFTNGIGYLKLSFDIKNIPSVLIPYMGIMRQVLGAVNTEKHNYLQLSNIINMNTGGISAYLKFYPNSKEKDGFKAAFEINTKVLYEKLGFAFEVISEIIGTSKMDNSKRLYEIISDIKSQLQSWLQNSSHMAAVLRSLSYNSAISYYEEMVSGIYFYHFIEDMEKDFENKKELIAKNLKELMKYIFRQENMTISYTSEAEGYKDLEEQVISFKTKLYTDEIQEEPFKFVPVRLNEGFKMASSVQYVAQSGNYKSEFLYTGALKVLKVLLSYDYLWLNIREKGGAYGCFINFMESGNAYIVSYRDSNLAKTYEVYEHIPEFLRNLDIDEKDIVRYIIGAVKELDMPMTPYSKGAHSFSCYMSGITEKDIQKERDEVLGTTKNTLISLSSLMKAVLKQRNICTVGNEEKIESEKHVFDKVKNLFS</sequence>